<comment type="caution">
    <text evidence="1">The sequence shown here is derived from an EMBL/GenBank/DDBJ whole genome shotgun (WGS) entry which is preliminary data.</text>
</comment>
<protein>
    <submittedName>
        <fullName evidence="1">Uncharacterized protein</fullName>
    </submittedName>
</protein>
<organism evidence="1">
    <name type="scientific">marine sediment metagenome</name>
    <dbReference type="NCBI Taxonomy" id="412755"/>
    <lineage>
        <taxon>unclassified sequences</taxon>
        <taxon>metagenomes</taxon>
        <taxon>ecological metagenomes</taxon>
    </lineage>
</organism>
<name>A0A0F9W4L5_9ZZZZ</name>
<sequence length="48" mass="5684">MDKNVAVTTDDFWGFLAGPENDFKNVFKEDLSKMDMEEQILVYERFGY</sequence>
<dbReference type="EMBL" id="LAZR01000352">
    <property type="protein sequence ID" value="KKN72988.1"/>
    <property type="molecule type" value="Genomic_DNA"/>
</dbReference>
<accession>A0A0F9W4L5</accession>
<reference evidence="1" key="1">
    <citation type="journal article" date="2015" name="Nature">
        <title>Complex archaea that bridge the gap between prokaryotes and eukaryotes.</title>
        <authorList>
            <person name="Spang A."/>
            <person name="Saw J.H."/>
            <person name="Jorgensen S.L."/>
            <person name="Zaremba-Niedzwiedzka K."/>
            <person name="Martijn J."/>
            <person name="Lind A.E."/>
            <person name="van Eijk R."/>
            <person name="Schleper C."/>
            <person name="Guy L."/>
            <person name="Ettema T.J."/>
        </authorList>
    </citation>
    <scope>NUCLEOTIDE SEQUENCE</scope>
</reference>
<evidence type="ECO:0000313" key="1">
    <source>
        <dbReference type="EMBL" id="KKN72988.1"/>
    </source>
</evidence>
<dbReference type="AlphaFoldDB" id="A0A0F9W4L5"/>
<proteinExistence type="predicted"/>
<gene>
    <name evidence="1" type="ORF">LCGC14_0405420</name>
</gene>